<evidence type="ECO:0000313" key="2">
    <source>
        <dbReference type="EMBL" id="BDV41377.1"/>
    </source>
</evidence>
<evidence type="ECO:0008006" key="4">
    <source>
        <dbReference type="Google" id="ProtNLM"/>
    </source>
</evidence>
<evidence type="ECO:0000256" key="1">
    <source>
        <dbReference type="SAM" id="SignalP"/>
    </source>
</evidence>
<accession>A0ABM8EG33</accession>
<dbReference type="InterPro" id="IPR023824">
    <property type="entry name" value="CHP04073_exosortase-affil"/>
</dbReference>
<feature type="chain" id="PRO_5045551920" description="Exosortase system-associated protein, TIGR04073 family" evidence="1">
    <location>
        <begin position="27"/>
        <end position="125"/>
    </location>
</feature>
<sequence>MKLRLVLAGAAIALLLVPAVPRQGHADDLRTIETSSAQEVVDGMANKAARGISNTTTGWVELPKQVYVTWQEEGPVKGLLVGPLKGIGMTIARTLAGVGELATFFIAYPGFFDPYIDPPYVWQKE</sequence>
<dbReference type="RefSeq" id="WP_282001361.1">
    <property type="nucleotide sequence ID" value="NZ_AP027151.1"/>
</dbReference>
<dbReference type="NCBIfam" id="TIGR04073">
    <property type="entry name" value="exo_TIGR04073"/>
    <property type="match status" value="1"/>
</dbReference>
<keyword evidence="3" id="KW-1185">Reference proteome</keyword>
<feature type="signal peptide" evidence="1">
    <location>
        <begin position="1"/>
        <end position="26"/>
    </location>
</feature>
<organism evidence="2 3">
    <name type="scientific">Geotalea uraniireducens</name>
    <dbReference type="NCBI Taxonomy" id="351604"/>
    <lineage>
        <taxon>Bacteria</taxon>
        <taxon>Pseudomonadati</taxon>
        <taxon>Thermodesulfobacteriota</taxon>
        <taxon>Desulfuromonadia</taxon>
        <taxon>Geobacterales</taxon>
        <taxon>Geobacteraceae</taxon>
        <taxon>Geotalea</taxon>
    </lineage>
</organism>
<gene>
    <name evidence="2" type="ORF">GURASL_03000</name>
</gene>
<dbReference type="EMBL" id="AP027151">
    <property type="protein sequence ID" value="BDV41377.1"/>
    <property type="molecule type" value="Genomic_DNA"/>
</dbReference>
<protein>
    <recommendedName>
        <fullName evidence="4">Exosortase system-associated protein, TIGR04073 family</fullName>
    </recommendedName>
</protein>
<name>A0ABM8EG33_9BACT</name>
<keyword evidence="1" id="KW-0732">Signal</keyword>
<proteinExistence type="predicted"/>
<reference evidence="2 3" key="1">
    <citation type="submission" date="2022-12" db="EMBL/GenBank/DDBJ databases">
        <title>Polyphasic characterization of Geotalea uranireducens NIT-SL11 newly isolated from a complex of sewage sludge and microbially reduced graphene oxide.</title>
        <authorList>
            <person name="Xie L."/>
            <person name="Yoshida N."/>
            <person name="Meng L."/>
        </authorList>
    </citation>
    <scope>NUCLEOTIDE SEQUENCE [LARGE SCALE GENOMIC DNA]</scope>
    <source>
        <strain evidence="2 3">NIT-SL11</strain>
    </source>
</reference>
<evidence type="ECO:0000313" key="3">
    <source>
        <dbReference type="Proteomes" id="UP001317705"/>
    </source>
</evidence>
<dbReference type="Proteomes" id="UP001317705">
    <property type="component" value="Chromosome"/>
</dbReference>